<dbReference type="Proteomes" id="UP000321947">
    <property type="component" value="Unassembled WGS sequence"/>
</dbReference>
<reference evidence="5 6" key="1">
    <citation type="submission" date="2019-08" db="EMBL/GenBank/DDBJ databases">
        <title>Draft genome sequences of two oriental melons (Cucumis melo L. var makuwa).</title>
        <authorList>
            <person name="Kwon S.-Y."/>
        </authorList>
    </citation>
    <scope>NUCLEOTIDE SEQUENCE [LARGE SCALE GENOMIC DNA]</scope>
    <source>
        <strain evidence="6">cv. Chang Bougi</strain>
        <strain evidence="5">cv. SW 3</strain>
        <tissue evidence="4">Leaf</tissue>
    </source>
</reference>
<name>A0A5D3DIP6_CUCMM</name>
<dbReference type="Proteomes" id="UP000321393">
    <property type="component" value="Unassembled WGS sequence"/>
</dbReference>
<dbReference type="InterPro" id="IPR005162">
    <property type="entry name" value="Retrotrans_gag_dom"/>
</dbReference>
<dbReference type="EMBL" id="SSTD01004528">
    <property type="protein sequence ID" value="TYK23432.1"/>
    <property type="molecule type" value="Genomic_DNA"/>
</dbReference>
<evidence type="ECO:0000259" key="2">
    <source>
        <dbReference type="Pfam" id="PF03732"/>
    </source>
</evidence>
<comment type="caution">
    <text evidence="4">The sequence shown here is derived from an EMBL/GenBank/DDBJ whole genome shotgun (WGS) entry which is preliminary data.</text>
</comment>
<feature type="region of interest" description="Disordered" evidence="1">
    <location>
        <begin position="368"/>
        <end position="433"/>
    </location>
</feature>
<dbReference type="PANTHER" id="PTHR33223:SF3">
    <property type="match status" value="1"/>
</dbReference>
<evidence type="ECO:0000256" key="1">
    <source>
        <dbReference type="SAM" id="MobiDB-lite"/>
    </source>
</evidence>
<evidence type="ECO:0000313" key="3">
    <source>
        <dbReference type="EMBL" id="KAA0025369.1"/>
    </source>
</evidence>
<gene>
    <name evidence="4" type="ORF">E5676_scaffold605G00340</name>
    <name evidence="3" type="ORF">E6C27_scaffold1204G00530</name>
</gene>
<feature type="compositionally biased region" description="Basic and acidic residues" evidence="1">
    <location>
        <begin position="565"/>
        <end position="576"/>
    </location>
</feature>
<dbReference type="EMBL" id="SSTE01023254">
    <property type="protein sequence ID" value="KAA0025369.1"/>
    <property type="molecule type" value="Genomic_DNA"/>
</dbReference>
<dbReference type="PANTHER" id="PTHR33223">
    <property type="entry name" value="CCHC-TYPE DOMAIN-CONTAINING PROTEIN"/>
    <property type="match status" value="1"/>
</dbReference>
<dbReference type="AlphaFoldDB" id="A0A5D3DIP6"/>
<protein>
    <recommendedName>
        <fullName evidence="2">Retrotransposon gag domain-containing protein</fullName>
    </recommendedName>
</protein>
<feature type="compositionally biased region" description="Polar residues" evidence="1">
    <location>
        <begin position="554"/>
        <end position="564"/>
    </location>
</feature>
<proteinExistence type="predicted"/>
<evidence type="ECO:0000313" key="4">
    <source>
        <dbReference type="EMBL" id="TYK23432.1"/>
    </source>
</evidence>
<organism evidence="4 6">
    <name type="scientific">Cucumis melo var. makuwa</name>
    <name type="common">Oriental melon</name>
    <dbReference type="NCBI Taxonomy" id="1194695"/>
    <lineage>
        <taxon>Eukaryota</taxon>
        <taxon>Viridiplantae</taxon>
        <taxon>Streptophyta</taxon>
        <taxon>Embryophyta</taxon>
        <taxon>Tracheophyta</taxon>
        <taxon>Spermatophyta</taxon>
        <taxon>Magnoliopsida</taxon>
        <taxon>eudicotyledons</taxon>
        <taxon>Gunneridae</taxon>
        <taxon>Pentapetalae</taxon>
        <taxon>rosids</taxon>
        <taxon>fabids</taxon>
        <taxon>Cucurbitales</taxon>
        <taxon>Cucurbitaceae</taxon>
        <taxon>Benincaseae</taxon>
        <taxon>Cucumis</taxon>
    </lineage>
</organism>
<feature type="region of interest" description="Disordered" evidence="1">
    <location>
        <begin position="30"/>
        <end position="60"/>
    </location>
</feature>
<feature type="domain" description="Retrotransposon gag" evidence="2">
    <location>
        <begin position="142"/>
        <end position="233"/>
    </location>
</feature>
<dbReference type="Pfam" id="PF03732">
    <property type="entry name" value="Retrotrans_gag"/>
    <property type="match status" value="1"/>
</dbReference>
<feature type="region of interest" description="Disordered" evidence="1">
    <location>
        <begin position="553"/>
        <end position="599"/>
    </location>
</feature>
<sequence length="599" mass="68714">MTRSSNLKFSYFEDLNREVRRIRRERREENSIHNLSNQEPLRGLEPSLDSPLDPNLGRGNLGEVREKTLRELAEPDEDQRPLCIVIPSTTQPFELKSGLIHLLLIFKGSFGEDLHKHLKDFHMVCGSMRPHSISEEQLNLRAFPFFLTDVAKRWLYYLEPDFITTWSSLKKKFLEKFFPASRANNIRKEIYGIRQAFGESLSEYWERSKELYASFPHHHISDPSLIQYFYSGLLSSDRNTVDTAAGGALADKTLIEVRELISRMVENSQSFGNRASELDNSLTKEVSTPLKVTKCGVCGLVGHPNDKCPEVIEDVNIVQRYDPTMKQQITQLTTAISKMEGKGKLLAQQDHANVSAISLRSGKILNTPTTKEKKVTSEPLPLNSKNESKEEKVETNPSPSNSKNEKSPLNDFTPYIPKPPFPSRLTPKKKETPKEEELLEMIRKVQINLPLLDAIQQVPRCAKFLKELCTNKRKTKERPMKLGIELKTLPPHVKYIFLGKKNTFPVIISRELNQKQEERLIEVLKKKKQAIGWTLDDMKGISPTFCMHRISTPYHPQTNGQIKTSNREIKKYPRENRQHKKKGLEPPPQRCTMGIPNGL</sequence>
<evidence type="ECO:0000313" key="5">
    <source>
        <dbReference type="Proteomes" id="UP000321393"/>
    </source>
</evidence>
<accession>A0A5D3DIP6</accession>
<dbReference type="OrthoDB" id="1689420at2759"/>
<evidence type="ECO:0000313" key="6">
    <source>
        <dbReference type="Proteomes" id="UP000321947"/>
    </source>
</evidence>